<keyword evidence="1 4" id="KW-0489">Methyltransferase</keyword>
<sequence length="311" mass="34208">MHDDTTRFMADVIEGLGASPKRLPPKYFYDAAGSALFLDITRLDEYYVTRAELEILGRYATDIASHVPAGAVLVEFGSGASTKIRKLLDALPRLTGYVPVDISVELLAQEADELHRDFPALPVWPIATDFTTEFALPAAATHSPKVGFFPGSTIGNFEPHEAEHFLACAAHTLGPGSAFIVGVDLEKSPATLHAAYNDAAGITARFNLNMLTRIRRELDAHIDPQGFRHHAFYNTDARRIEMHLVATRAQTVHVDGHSFQFADGESIHTENSYKYTPARFAELAARAGWQTEASWTDAQGLMSVHALRCRC</sequence>
<evidence type="ECO:0000259" key="3">
    <source>
        <dbReference type="Pfam" id="PF10017"/>
    </source>
</evidence>
<dbReference type="InterPro" id="IPR035094">
    <property type="entry name" value="EgtD"/>
</dbReference>
<dbReference type="GO" id="GO:0052706">
    <property type="term" value="F:L-histidine N(alpha)-methyltransferase activity"/>
    <property type="evidence" value="ECO:0007669"/>
    <property type="project" value="UniProtKB-EC"/>
</dbReference>
<dbReference type="EMBL" id="JAESND010000001">
    <property type="protein sequence ID" value="MBM3114689.1"/>
    <property type="molecule type" value="Genomic_DNA"/>
</dbReference>
<dbReference type="EC" id="2.1.1.44" evidence="4"/>
<dbReference type="Pfam" id="PF10017">
    <property type="entry name" value="Methyltransf_33"/>
    <property type="match status" value="1"/>
</dbReference>
<gene>
    <name evidence="4" type="primary">egtD</name>
    <name evidence="4" type="ORF">JMJ54_02500</name>
</gene>
<dbReference type="InterPro" id="IPR017804">
    <property type="entry name" value="MeTrfase_EgtD-like"/>
</dbReference>
<dbReference type="PANTHER" id="PTHR43397">
    <property type="entry name" value="ERGOTHIONEINE BIOSYNTHESIS PROTEIN 1"/>
    <property type="match status" value="1"/>
</dbReference>
<keyword evidence="2 4" id="KW-0808">Transferase</keyword>
<organism evidence="4 5">
    <name type="scientific">Jeongeupia naejangsanensis</name>
    <dbReference type="NCBI Taxonomy" id="613195"/>
    <lineage>
        <taxon>Bacteria</taxon>
        <taxon>Pseudomonadati</taxon>
        <taxon>Pseudomonadota</taxon>
        <taxon>Betaproteobacteria</taxon>
        <taxon>Neisseriales</taxon>
        <taxon>Chitinibacteraceae</taxon>
        <taxon>Jeongeupia</taxon>
    </lineage>
</organism>
<dbReference type="GO" id="GO:0032259">
    <property type="term" value="P:methylation"/>
    <property type="evidence" value="ECO:0007669"/>
    <property type="project" value="UniProtKB-KW"/>
</dbReference>
<accession>A0ABS2BGF2</accession>
<dbReference type="InterPro" id="IPR019257">
    <property type="entry name" value="MeTrfase_dom"/>
</dbReference>
<evidence type="ECO:0000256" key="2">
    <source>
        <dbReference type="ARBA" id="ARBA00022679"/>
    </source>
</evidence>
<dbReference type="Proteomes" id="UP000809431">
    <property type="component" value="Unassembled WGS sequence"/>
</dbReference>
<proteinExistence type="predicted"/>
<dbReference type="InterPro" id="IPR051128">
    <property type="entry name" value="EgtD_Methyltrsf_superfamily"/>
</dbReference>
<dbReference type="PANTHER" id="PTHR43397:SF1">
    <property type="entry name" value="ERGOTHIONEINE BIOSYNTHESIS PROTEIN 1"/>
    <property type="match status" value="1"/>
</dbReference>
<evidence type="ECO:0000313" key="5">
    <source>
        <dbReference type="Proteomes" id="UP000809431"/>
    </source>
</evidence>
<comment type="caution">
    <text evidence="4">The sequence shown here is derived from an EMBL/GenBank/DDBJ whole genome shotgun (WGS) entry which is preliminary data.</text>
</comment>
<dbReference type="Gene3D" id="3.40.50.150">
    <property type="entry name" value="Vaccinia Virus protein VP39"/>
    <property type="match status" value="1"/>
</dbReference>
<name>A0ABS2BGF2_9NEIS</name>
<feature type="domain" description="Histidine-specific methyltransferase SAM-dependent" evidence="3">
    <location>
        <begin position="9"/>
        <end position="308"/>
    </location>
</feature>
<dbReference type="NCBIfam" id="TIGR03438">
    <property type="entry name" value="egtD_ergothio"/>
    <property type="match status" value="1"/>
</dbReference>
<dbReference type="InterPro" id="IPR029063">
    <property type="entry name" value="SAM-dependent_MTases_sf"/>
</dbReference>
<evidence type="ECO:0000313" key="4">
    <source>
        <dbReference type="EMBL" id="MBM3114689.1"/>
    </source>
</evidence>
<dbReference type="SUPFAM" id="SSF53335">
    <property type="entry name" value="S-adenosyl-L-methionine-dependent methyltransferases"/>
    <property type="match status" value="1"/>
</dbReference>
<dbReference type="RefSeq" id="WP_203536365.1">
    <property type="nucleotide sequence ID" value="NZ_JAESND010000001.1"/>
</dbReference>
<keyword evidence="5" id="KW-1185">Reference proteome</keyword>
<protein>
    <submittedName>
        <fullName evidence="4">L-histidine N(Alpha)-methyltransferase</fullName>
        <ecNumber evidence="4">2.1.1.44</ecNumber>
    </submittedName>
</protein>
<reference evidence="4 5" key="1">
    <citation type="submission" date="2021-01" db="EMBL/GenBank/DDBJ databases">
        <title>Draft Genome Sequence and Polyhydroxyalkanoate Biosynthetic Potential of Jeongeupia naejangsanensis Type Strain DSM 24253.</title>
        <authorList>
            <person name="Turrini P."/>
            <person name="Artuso I."/>
            <person name="Lugli G.A."/>
            <person name="Frangipani E."/>
            <person name="Ventura M."/>
            <person name="Visca P."/>
        </authorList>
    </citation>
    <scope>NUCLEOTIDE SEQUENCE [LARGE SCALE GENOMIC DNA]</scope>
    <source>
        <strain evidence="4 5">DSM 24253</strain>
    </source>
</reference>
<evidence type="ECO:0000256" key="1">
    <source>
        <dbReference type="ARBA" id="ARBA00022603"/>
    </source>
</evidence>
<dbReference type="PIRSF" id="PIRSF018005">
    <property type="entry name" value="UCP018005"/>
    <property type="match status" value="1"/>
</dbReference>